<dbReference type="GO" id="GO:0005524">
    <property type="term" value="F:ATP binding"/>
    <property type="evidence" value="ECO:0007669"/>
    <property type="project" value="UniProtKB-UniRule"/>
</dbReference>
<protein>
    <recommendedName>
        <fullName evidence="3">Protein kinase domain-containing protein</fullName>
    </recommendedName>
</protein>
<dbReference type="InterPro" id="IPR001245">
    <property type="entry name" value="Ser-Thr/Tyr_kinase_cat_dom"/>
</dbReference>
<feature type="domain" description="Protein kinase" evidence="3">
    <location>
        <begin position="1024"/>
        <end position="1453"/>
    </location>
</feature>
<feature type="compositionally biased region" description="Polar residues" evidence="2">
    <location>
        <begin position="864"/>
        <end position="880"/>
    </location>
</feature>
<evidence type="ECO:0000313" key="4">
    <source>
        <dbReference type="EMBL" id="PNW75192.1"/>
    </source>
</evidence>
<evidence type="ECO:0000313" key="5">
    <source>
        <dbReference type="Proteomes" id="UP000006906"/>
    </source>
</evidence>
<dbReference type="PROSITE" id="PS00107">
    <property type="entry name" value="PROTEIN_KINASE_ATP"/>
    <property type="match status" value="1"/>
</dbReference>
<dbReference type="Gene3D" id="3.30.200.20">
    <property type="entry name" value="Phosphorylase Kinase, domain 1"/>
    <property type="match status" value="1"/>
</dbReference>
<reference evidence="4 5" key="1">
    <citation type="journal article" date="2007" name="Science">
        <title>The Chlamydomonas genome reveals the evolution of key animal and plant functions.</title>
        <authorList>
            <person name="Merchant S.S."/>
            <person name="Prochnik S.E."/>
            <person name="Vallon O."/>
            <person name="Harris E.H."/>
            <person name="Karpowicz S.J."/>
            <person name="Witman G.B."/>
            <person name="Terry A."/>
            <person name="Salamov A."/>
            <person name="Fritz-Laylin L.K."/>
            <person name="Marechal-Drouard L."/>
            <person name="Marshall W.F."/>
            <person name="Qu L.H."/>
            <person name="Nelson D.R."/>
            <person name="Sanderfoot A.A."/>
            <person name="Spalding M.H."/>
            <person name="Kapitonov V.V."/>
            <person name="Ren Q."/>
            <person name="Ferris P."/>
            <person name="Lindquist E."/>
            <person name="Shapiro H."/>
            <person name="Lucas S.M."/>
            <person name="Grimwood J."/>
            <person name="Schmutz J."/>
            <person name="Cardol P."/>
            <person name="Cerutti H."/>
            <person name="Chanfreau G."/>
            <person name="Chen C.L."/>
            <person name="Cognat V."/>
            <person name="Croft M.T."/>
            <person name="Dent R."/>
            <person name="Dutcher S."/>
            <person name="Fernandez E."/>
            <person name="Fukuzawa H."/>
            <person name="Gonzalez-Ballester D."/>
            <person name="Gonzalez-Halphen D."/>
            <person name="Hallmann A."/>
            <person name="Hanikenne M."/>
            <person name="Hippler M."/>
            <person name="Inwood W."/>
            <person name="Jabbari K."/>
            <person name="Kalanon M."/>
            <person name="Kuras R."/>
            <person name="Lefebvre P.A."/>
            <person name="Lemaire S.D."/>
            <person name="Lobanov A.V."/>
            <person name="Lohr M."/>
            <person name="Manuell A."/>
            <person name="Meier I."/>
            <person name="Mets L."/>
            <person name="Mittag M."/>
            <person name="Mittelmeier T."/>
            <person name="Moroney J.V."/>
            <person name="Moseley J."/>
            <person name="Napoli C."/>
            <person name="Nedelcu A.M."/>
            <person name="Niyogi K."/>
            <person name="Novoselov S.V."/>
            <person name="Paulsen I.T."/>
            <person name="Pazour G."/>
            <person name="Purton S."/>
            <person name="Ral J.P."/>
            <person name="Riano-Pachon D.M."/>
            <person name="Riekhof W."/>
            <person name="Rymarquis L."/>
            <person name="Schroda M."/>
            <person name="Stern D."/>
            <person name="Umen J."/>
            <person name="Willows R."/>
            <person name="Wilson N."/>
            <person name="Zimmer S.L."/>
            <person name="Allmer J."/>
            <person name="Balk J."/>
            <person name="Bisova K."/>
            <person name="Chen C.J."/>
            <person name="Elias M."/>
            <person name="Gendler K."/>
            <person name="Hauser C."/>
            <person name="Lamb M.R."/>
            <person name="Ledford H."/>
            <person name="Long J.C."/>
            <person name="Minagawa J."/>
            <person name="Page M.D."/>
            <person name="Pan J."/>
            <person name="Pootakham W."/>
            <person name="Roje S."/>
            <person name="Rose A."/>
            <person name="Stahlberg E."/>
            <person name="Terauchi A.M."/>
            <person name="Yang P."/>
            <person name="Ball S."/>
            <person name="Bowler C."/>
            <person name="Dieckmann C.L."/>
            <person name="Gladyshev V.N."/>
            <person name="Green P."/>
            <person name="Jorgensen R."/>
            <person name="Mayfield S."/>
            <person name="Mueller-Roeber B."/>
            <person name="Rajamani S."/>
            <person name="Sayre R.T."/>
            <person name="Brokstein P."/>
            <person name="Dubchak I."/>
            <person name="Goodstein D."/>
            <person name="Hornick L."/>
            <person name="Huang Y.W."/>
            <person name="Jhaveri J."/>
            <person name="Luo Y."/>
            <person name="Martinez D."/>
            <person name="Ngau W.C."/>
            <person name="Otillar B."/>
            <person name="Poliakov A."/>
            <person name="Porter A."/>
            <person name="Szajkowski L."/>
            <person name="Werner G."/>
            <person name="Zhou K."/>
            <person name="Grigoriev I.V."/>
            <person name="Rokhsar D.S."/>
            <person name="Grossman A.R."/>
        </authorList>
    </citation>
    <scope>NUCLEOTIDE SEQUENCE [LARGE SCALE GENOMIC DNA]</scope>
    <source>
        <strain evidence="5">CC-503</strain>
    </source>
</reference>
<dbReference type="SUPFAM" id="SSF56112">
    <property type="entry name" value="Protein kinase-like (PK-like)"/>
    <property type="match status" value="1"/>
</dbReference>
<organism evidence="4 5">
    <name type="scientific">Chlamydomonas reinhardtii</name>
    <name type="common">Chlamydomonas smithii</name>
    <dbReference type="NCBI Taxonomy" id="3055"/>
    <lineage>
        <taxon>Eukaryota</taxon>
        <taxon>Viridiplantae</taxon>
        <taxon>Chlorophyta</taxon>
        <taxon>core chlorophytes</taxon>
        <taxon>Chlorophyceae</taxon>
        <taxon>CS clade</taxon>
        <taxon>Chlamydomonadales</taxon>
        <taxon>Chlamydomonadaceae</taxon>
        <taxon>Chlamydomonas</taxon>
    </lineage>
</organism>
<accession>A0A2K3D3S5</accession>
<dbReference type="PaxDb" id="3055-EDO96004"/>
<feature type="compositionally biased region" description="Low complexity" evidence="2">
    <location>
        <begin position="1174"/>
        <end position="1195"/>
    </location>
</feature>
<feature type="compositionally biased region" description="Basic and acidic residues" evidence="2">
    <location>
        <begin position="1224"/>
        <end position="1233"/>
    </location>
</feature>
<keyword evidence="1" id="KW-0067">ATP-binding</keyword>
<dbReference type="InterPro" id="IPR000719">
    <property type="entry name" value="Prot_kinase_dom"/>
</dbReference>
<evidence type="ECO:0000256" key="2">
    <source>
        <dbReference type="SAM" id="MobiDB-lite"/>
    </source>
</evidence>
<dbReference type="RefSeq" id="XP_042918406.1">
    <property type="nucleotide sequence ID" value="XM_043068311.1"/>
</dbReference>
<dbReference type="STRING" id="3055.A0A2K3D3S5"/>
<sequence>MRARRLSAATQLRKLPTLLAAAAAVQICIAGALLYAPEANSAGGACSPGDADGIPRDLDASQLAQNALNTSTLSTWDFGIGLPAIKASAGTAVNLSCLTALTATVAAPSAAAGSVFLQPTALDLSVASGLSMAGVSLSTDCATVLAYQQYLCTSLRAAGSLTMEPGVVRFGRWRDGFTSLDNVNLTCPTSAGAAAVAVPCRLVSVQTAAELLEAFTVHAAAAAAAGANLTIVLAANISINNSVWPAGSSIKINSNITLAGSARLVRPILDLGRLTGIWTMAGNAFVLIDNLTLVNLAPAYYKPGYRFSRFGPLSERVRAFYTVGKQLFVRNCTLVVPPAELSYMRYWLTYLVSPVPEARAKAEWLAVNNISVDAVNDSGVYYRCLDGITVRLEDVHLTNSLGPGYALLPAPSGFGQLQASSVPLIAANSVTNSSDMQLALLPNNTTPDDQGRRWVLLVNNISLAAAGQWPEGPARNTTSTSDARAGLEGTPVNPSNGSCGDGSCDAAAAPAGNDTGAGVQVPGLTVIASLIPEHPVRLGLGWRLSALGVPGGAGAGLVVRNLVVSELAARGGSYSRSDPLAVLSSPLWGVSLAAGASKTRLENCTLVVSAEELRLLQQALLPAAQLAAVGVPGPAGGTSANATANGTEGSGSPQRPFDSTLAAAARAFFVIGDDLLLGPPSASRLVFVRGSAARFSLSNVTFRRSDPGSGEQANAGLTALGVPYDDGSSSGSGVPVGAIAGAVVGGCVLLLMVGGAAWLSVRRRQGQGSYQEKELFTSGDLEQLGNSTPAAAGVRSGASDEGVSGSRGMHSGFSAAQRRRQLQSSLTGSSPMLPCIRRGRSSLEMDILRAKGVAKGEAGGLGGPSNSPATRSGSDTQSVRVSGPSAMFPGLAISGASPGDRASVAPGNPAAQAPEPPQQAGLREPPAGPVTATGTDSFNRPPTLTMSHHTLQRPGQSHGSGAATLQRSGGGSTGAASTSAAAAGSTTGSEPAHDSQSRSRGAALEQMRGTIAALGRDFAGDQQLHVHGLIGKGAHGTVYRGTWRGLSVAIKSMVFGPDDHARHQQRPLMEAAISSNLTHPNIVTTYSYELREVQHELASLSPELSQQGGGWRLLIIQEFCDAGPLRSLVDCGFFLTPPRPAHAAAPSPPTSSLRSRFRLPNVSSILRRDAHANAPVSPATLATAAPPRSRASGSSSDKDVGESSRGSRDTSKSARGGVGTAVEGDARADRDQAGRGAASTAGAPPDQLQVRAPLEDMTGHHQHGGTRPLLEDVPADVSGGRPASSLQAALRYVEAALQIARGLQHIHEKNIVHGDLNPNNVLLVRAPGTPLGFCLKVSDFGLSVRVGEGQSHLSNLFQGTPYYCAPEVMLSGKVGKSADLYSLGIMLWELQNGTRPPWRMGVRLRTYPSLNTGELEFGPETPPRYARLARECFHASSAARPSVGVVVAALERIREDLGPRARAAVGV</sequence>
<evidence type="ECO:0000259" key="3">
    <source>
        <dbReference type="PROSITE" id="PS50011"/>
    </source>
</evidence>
<dbReference type="Pfam" id="PF07714">
    <property type="entry name" value="PK_Tyr_Ser-Thr"/>
    <property type="match status" value="1"/>
</dbReference>
<dbReference type="KEGG" id="cre:CHLRE_12g516650v5"/>
<keyword evidence="1" id="KW-0547">Nucleotide-binding</keyword>
<feature type="region of interest" description="Disordered" evidence="2">
    <location>
        <begin position="855"/>
        <end position="1004"/>
    </location>
</feature>
<dbReference type="Gramene" id="PNW75192">
    <property type="protein sequence ID" value="PNW75192"/>
    <property type="gene ID" value="CHLRE_12g516650v5"/>
</dbReference>
<dbReference type="GO" id="GO:0004674">
    <property type="term" value="F:protein serine/threonine kinase activity"/>
    <property type="evidence" value="ECO:0000318"/>
    <property type="project" value="GO_Central"/>
</dbReference>
<dbReference type="InParanoid" id="A0A2K3D3S5"/>
<feature type="region of interest" description="Disordered" evidence="2">
    <location>
        <begin position="1169"/>
        <end position="1281"/>
    </location>
</feature>
<dbReference type="GeneID" id="5723524"/>
<dbReference type="Gene3D" id="1.10.510.10">
    <property type="entry name" value="Transferase(Phosphotransferase) domain 1"/>
    <property type="match status" value="1"/>
</dbReference>
<dbReference type="Pfam" id="PF00069">
    <property type="entry name" value="Pkinase"/>
    <property type="match status" value="1"/>
</dbReference>
<dbReference type="ExpressionAtlas" id="A0A2K3D3S5">
    <property type="expression patterns" value="baseline and differential"/>
</dbReference>
<feature type="compositionally biased region" description="Basic and acidic residues" evidence="2">
    <location>
        <begin position="1196"/>
        <end position="1212"/>
    </location>
</feature>
<gene>
    <name evidence="4" type="ORF">CHLRE_12g516650v5</name>
</gene>
<dbReference type="Proteomes" id="UP000006906">
    <property type="component" value="Chromosome 12"/>
</dbReference>
<name>A0A2K3D3S5_CHLRE</name>
<keyword evidence="5" id="KW-1185">Reference proteome</keyword>
<feature type="compositionally biased region" description="Low complexity" evidence="2">
    <location>
        <begin position="974"/>
        <end position="989"/>
    </location>
</feature>
<feature type="region of interest" description="Disordered" evidence="2">
    <location>
        <begin position="782"/>
        <end position="836"/>
    </location>
</feature>
<evidence type="ECO:0000256" key="1">
    <source>
        <dbReference type="PROSITE-ProRule" id="PRU10141"/>
    </source>
</evidence>
<proteinExistence type="predicted"/>
<dbReference type="InterPro" id="IPR011009">
    <property type="entry name" value="Kinase-like_dom_sf"/>
</dbReference>
<dbReference type="GO" id="GO:0007165">
    <property type="term" value="P:signal transduction"/>
    <property type="evidence" value="ECO:0000318"/>
    <property type="project" value="GO_Central"/>
</dbReference>
<dbReference type="PROSITE" id="PS50011">
    <property type="entry name" value="PROTEIN_KINASE_DOM"/>
    <property type="match status" value="1"/>
</dbReference>
<dbReference type="PANTHER" id="PTHR44329:SF214">
    <property type="entry name" value="PROTEIN KINASE DOMAIN-CONTAINING PROTEIN"/>
    <property type="match status" value="1"/>
</dbReference>
<dbReference type="InterPro" id="IPR051681">
    <property type="entry name" value="Ser/Thr_Kinases-Pseudokinases"/>
</dbReference>
<dbReference type="InterPro" id="IPR017441">
    <property type="entry name" value="Protein_kinase_ATP_BS"/>
</dbReference>
<dbReference type="PANTHER" id="PTHR44329">
    <property type="entry name" value="SERINE/THREONINE-PROTEIN KINASE TNNI3K-RELATED"/>
    <property type="match status" value="1"/>
</dbReference>
<dbReference type="OrthoDB" id="5979581at2759"/>
<feature type="binding site" evidence="1">
    <location>
        <position position="1051"/>
    </location>
    <ligand>
        <name>ATP</name>
        <dbReference type="ChEBI" id="CHEBI:30616"/>
    </ligand>
</feature>
<feature type="region of interest" description="Disordered" evidence="2">
    <location>
        <begin position="468"/>
        <end position="499"/>
    </location>
</feature>
<feature type="compositionally biased region" description="Polar residues" evidence="2">
    <location>
        <begin position="932"/>
        <end position="967"/>
    </location>
</feature>
<dbReference type="EMBL" id="CM008973">
    <property type="protein sequence ID" value="PNW75192.1"/>
    <property type="molecule type" value="Genomic_DNA"/>
</dbReference>